<evidence type="ECO:0000256" key="8">
    <source>
        <dbReference type="SAM" id="Phobius"/>
    </source>
</evidence>
<dbReference type="PROSITE" id="PS50893">
    <property type="entry name" value="ABC_TRANSPORTER_2"/>
    <property type="match status" value="1"/>
</dbReference>
<sequence length="593" mass="67082">MARNRFDEDEELAQEFRWGDLKRLLSYVTPYKKAIIIVLATIILANGLGMLGPYLTKIAIDTVIPQQDSNRLLLLGGIFLGSLIIIGLCMRYRIIQITTIGQDMLKDMRFDIFEHLQRLPFSYFDNRPHGKILIRVVNYINTLSDLLSNGLINLISDIFSVVITLIFMFFIDVRLTFYSLILLPVLFVMVLVIQNKQRKAYQALSNKQSNLNAYIHESIAGIRITQSFAREKENARIFDEVSEEYRTSWMHAVKIQFLLWPGVQNIAVLTTCIIYYVGISSLGVNVTTGTLIAFISYINNFWNPVINIGNFYNSLITASAYLERIFETLDEIPDIQDAKDAQILPPIKGEVDFEHVAFRYEAGKNILNDITFHVNPGQSIALVGPTGAGKTTVINLLSRFYDVNEGSVKVDGRDVREVTLQSLRSQMGVMLQDTFIFSGTIIENIRYGNLAATKEEVIAAAKVVRAHDFIKDLKDGYETVVEERGSTLSAGQRQLISFARALLADPKILILDEATSSIDTKTEELLQEGLQQLLKGRTSFIIAHRLSTIKNADRIFYIAGGKIAESGNHEELMKERGLYYHLYQSQYDLLQAI</sequence>
<comment type="subcellular location">
    <subcellularLocation>
        <location evidence="1">Cell membrane</location>
        <topology evidence="1">Multi-pass membrane protein</topology>
    </subcellularLocation>
</comment>
<dbReference type="RefSeq" id="WP_095005900.1">
    <property type="nucleotide sequence ID" value="NZ_LHUG01000002.1"/>
</dbReference>
<proteinExistence type="predicted"/>
<dbReference type="Pfam" id="PF00005">
    <property type="entry name" value="ABC_tran"/>
    <property type="match status" value="1"/>
</dbReference>
<evidence type="ECO:0000256" key="2">
    <source>
        <dbReference type="ARBA" id="ARBA00022448"/>
    </source>
</evidence>
<dbReference type="PANTHER" id="PTHR24221:SF436">
    <property type="entry name" value="LMO0107 PROTEIN"/>
    <property type="match status" value="1"/>
</dbReference>
<evidence type="ECO:0000256" key="6">
    <source>
        <dbReference type="ARBA" id="ARBA00022989"/>
    </source>
</evidence>
<dbReference type="InterPro" id="IPR017871">
    <property type="entry name" value="ABC_transporter-like_CS"/>
</dbReference>
<dbReference type="InterPro" id="IPR003593">
    <property type="entry name" value="AAA+_ATPase"/>
</dbReference>
<keyword evidence="7 8" id="KW-0472">Membrane</keyword>
<feature type="domain" description="ABC transporter" evidence="9">
    <location>
        <begin position="351"/>
        <end position="585"/>
    </location>
</feature>
<keyword evidence="2" id="KW-0813">Transport</keyword>
<dbReference type="PANTHER" id="PTHR24221">
    <property type="entry name" value="ATP-BINDING CASSETTE SUB-FAMILY B"/>
    <property type="match status" value="1"/>
</dbReference>
<keyword evidence="5 11" id="KW-0067">ATP-binding</keyword>
<dbReference type="GO" id="GO:0005524">
    <property type="term" value="F:ATP binding"/>
    <property type="evidence" value="ECO:0007669"/>
    <property type="project" value="UniProtKB-KW"/>
</dbReference>
<dbReference type="Gene3D" id="1.20.1560.10">
    <property type="entry name" value="ABC transporter type 1, transmembrane domain"/>
    <property type="match status" value="1"/>
</dbReference>
<dbReference type="Pfam" id="PF00664">
    <property type="entry name" value="ABC_membrane"/>
    <property type="match status" value="1"/>
</dbReference>
<dbReference type="GO" id="GO:0005886">
    <property type="term" value="C:plasma membrane"/>
    <property type="evidence" value="ECO:0007669"/>
    <property type="project" value="UniProtKB-SubCell"/>
</dbReference>
<dbReference type="InterPro" id="IPR027417">
    <property type="entry name" value="P-loop_NTPase"/>
</dbReference>
<evidence type="ECO:0000259" key="9">
    <source>
        <dbReference type="PROSITE" id="PS50893"/>
    </source>
</evidence>
<evidence type="ECO:0000256" key="7">
    <source>
        <dbReference type="ARBA" id="ARBA00023136"/>
    </source>
</evidence>
<dbReference type="GO" id="GO:0016887">
    <property type="term" value="F:ATP hydrolysis activity"/>
    <property type="evidence" value="ECO:0007669"/>
    <property type="project" value="InterPro"/>
</dbReference>
<feature type="transmembrane region" description="Helical" evidence="8">
    <location>
        <begin position="34"/>
        <end position="52"/>
    </location>
</feature>
<protein>
    <submittedName>
        <fullName evidence="11">Multidrug ABC transporter ATP-binding protein</fullName>
    </submittedName>
</protein>
<reference evidence="11 12" key="1">
    <citation type="submission" date="2015-08" db="EMBL/GenBank/DDBJ databases">
        <title>Enterococcus genome sequence.</title>
        <authorList>
            <person name="Acedo J.Z."/>
            <person name="Vederas J.C."/>
        </authorList>
    </citation>
    <scope>NUCLEOTIDE SEQUENCE [LARGE SCALE GENOMIC DNA]</scope>
    <source>
        <strain evidence="11 12">49</strain>
    </source>
</reference>
<feature type="domain" description="ABC transmembrane type-1" evidence="10">
    <location>
        <begin position="36"/>
        <end position="317"/>
    </location>
</feature>
<dbReference type="EMBL" id="LHUG01000002">
    <property type="protein sequence ID" value="PAB01750.1"/>
    <property type="molecule type" value="Genomic_DNA"/>
</dbReference>
<dbReference type="SUPFAM" id="SSF90123">
    <property type="entry name" value="ABC transporter transmembrane region"/>
    <property type="match status" value="1"/>
</dbReference>
<evidence type="ECO:0000256" key="4">
    <source>
        <dbReference type="ARBA" id="ARBA00022741"/>
    </source>
</evidence>
<dbReference type="SMART" id="SM00382">
    <property type="entry name" value="AAA"/>
    <property type="match status" value="1"/>
</dbReference>
<gene>
    <name evidence="11" type="ORF">AKL21_02115</name>
</gene>
<dbReference type="FunFam" id="3.40.50.300:FF:000287">
    <property type="entry name" value="Multidrug ABC transporter ATP-binding protein"/>
    <property type="match status" value="1"/>
</dbReference>
<evidence type="ECO:0000259" key="10">
    <source>
        <dbReference type="PROSITE" id="PS50929"/>
    </source>
</evidence>
<dbReference type="InterPro" id="IPR039421">
    <property type="entry name" value="Type_1_exporter"/>
</dbReference>
<dbReference type="Gene3D" id="3.40.50.300">
    <property type="entry name" value="P-loop containing nucleotide triphosphate hydrolases"/>
    <property type="match status" value="1"/>
</dbReference>
<name>A0A267HW00_9ENTE</name>
<organism evidence="11 12">
    <name type="scientific">Enterococcus canintestini</name>
    <dbReference type="NCBI Taxonomy" id="317010"/>
    <lineage>
        <taxon>Bacteria</taxon>
        <taxon>Bacillati</taxon>
        <taxon>Bacillota</taxon>
        <taxon>Bacilli</taxon>
        <taxon>Lactobacillales</taxon>
        <taxon>Enterococcaceae</taxon>
        <taxon>Enterococcus</taxon>
    </lineage>
</organism>
<dbReference type="SUPFAM" id="SSF52540">
    <property type="entry name" value="P-loop containing nucleoside triphosphate hydrolases"/>
    <property type="match status" value="1"/>
</dbReference>
<feature type="transmembrane region" description="Helical" evidence="8">
    <location>
        <begin position="177"/>
        <end position="193"/>
    </location>
</feature>
<dbReference type="InterPro" id="IPR003439">
    <property type="entry name" value="ABC_transporter-like_ATP-bd"/>
</dbReference>
<dbReference type="AlphaFoldDB" id="A0A267HW00"/>
<dbReference type="PROSITE" id="PS50929">
    <property type="entry name" value="ABC_TM1F"/>
    <property type="match status" value="1"/>
</dbReference>
<dbReference type="InterPro" id="IPR036640">
    <property type="entry name" value="ABC1_TM_sf"/>
</dbReference>
<dbReference type="InterPro" id="IPR011527">
    <property type="entry name" value="ABC1_TM_dom"/>
</dbReference>
<dbReference type="PROSITE" id="PS00211">
    <property type="entry name" value="ABC_TRANSPORTER_1"/>
    <property type="match status" value="1"/>
</dbReference>
<evidence type="ECO:0000313" key="12">
    <source>
        <dbReference type="Proteomes" id="UP000216797"/>
    </source>
</evidence>
<comment type="caution">
    <text evidence="11">The sequence shown here is derived from an EMBL/GenBank/DDBJ whole genome shotgun (WGS) entry which is preliminary data.</text>
</comment>
<evidence type="ECO:0000256" key="1">
    <source>
        <dbReference type="ARBA" id="ARBA00004651"/>
    </source>
</evidence>
<keyword evidence="3 8" id="KW-0812">Transmembrane</keyword>
<evidence type="ECO:0000256" key="3">
    <source>
        <dbReference type="ARBA" id="ARBA00022692"/>
    </source>
</evidence>
<dbReference type="CDD" id="cd18545">
    <property type="entry name" value="ABC_6TM_YknV_like"/>
    <property type="match status" value="1"/>
</dbReference>
<dbReference type="GO" id="GO:0140359">
    <property type="term" value="F:ABC-type transporter activity"/>
    <property type="evidence" value="ECO:0007669"/>
    <property type="project" value="InterPro"/>
</dbReference>
<keyword evidence="4" id="KW-0547">Nucleotide-binding</keyword>
<feature type="transmembrane region" description="Helical" evidence="8">
    <location>
        <begin position="151"/>
        <end position="171"/>
    </location>
</feature>
<evidence type="ECO:0000313" key="11">
    <source>
        <dbReference type="EMBL" id="PAB01750.1"/>
    </source>
</evidence>
<dbReference type="Proteomes" id="UP000216797">
    <property type="component" value="Unassembled WGS sequence"/>
</dbReference>
<evidence type="ECO:0000256" key="5">
    <source>
        <dbReference type="ARBA" id="ARBA00022840"/>
    </source>
</evidence>
<keyword evidence="6 8" id="KW-1133">Transmembrane helix</keyword>
<keyword evidence="12" id="KW-1185">Reference proteome</keyword>
<accession>A0A267HW00</accession>
<feature type="transmembrane region" description="Helical" evidence="8">
    <location>
        <begin position="72"/>
        <end position="90"/>
    </location>
</feature>